<dbReference type="EnsemblPlants" id="evm.model.06.846">
    <property type="protein sequence ID" value="cds.evm.model.06.846"/>
    <property type="gene ID" value="evm.TU.06.846"/>
</dbReference>
<protein>
    <submittedName>
        <fullName evidence="1">Uncharacterized protein</fullName>
    </submittedName>
</protein>
<reference evidence="1" key="1">
    <citation type="submission" date="2018-11" db="EMBL/GenBank/DDBJ databases">
        <authorList>
            <person name="Grassa J C."/>
        </authorList>
    </citation>
    <scope>NUCLEOTIDE SEQUENCE [LARGE SCALE GENOMIC DNA]</scope>
</reference>
<evidence type="ECO:0000313" key="2">
    <source>
        <dbReference type="Proteomes" id="UP000596661"/>
    </source>
</evidence>
<keyword evidence="2" id="KW-1185">Reference proteome</keyword>
<dbReference type="EMBL" id="UZAU01000584">
    <property type="status" value="NOT_ANNOTATED_CDS"/>
    <property type="molecule type" value="Genomic_DNA"/>
</dbReference>
<evidence type="ECO:0000313" key="1">
    <source>
        <dbReference type="EnsemblPlants" id="cds.evm.model.06.846"/>
    </source>
</evidence>
<proteinExistence type="predicted"/>
<dbReference type="AlphaFoldDB" id="A0A803Q074"/>
<accession>A0A803Q074</accession>
<organism evidence="1 2">
    <name type="scientific">Cannabis sativa</name>
    <name type="common">Hemp</name>
    <name type="synonym">Marijuana</name>
    <dbReference type="NCBI Taxonomy" id="3483"/>
    <lineage>
        <taxon>Eukaryota</taxon>
        <taxon>Viridiplantae</taxon>
        <taxon>Streptophyta</taxon>
        <taxon>Embryophyta</taxon>
        <taxon>Tracheophyta</taxon>
        <taxon>Spermatophyta</taxon>
        <taxon>Magnoliopsida</taxon>
        <taxon>eudicotyledons</taxon>
        <taxon>Gunneridae</taxon>
        <taxon>Pentapetalae</taxon>
        <taxon>rosids</taxon>
        <taxon>fabids</taxon>
        <taxon>Rosales</taxon>
        <taxon>Cannabaceae</taxon>
        <taxon>Cannabis</taxon>
    </lineage>
</organism>
<dbReference type="Gramene" id="evm.model.06.846">
    <property type="protein sequence ID" value="cds.evm.model.06.846"/>
    <property type="gene ID" value="evm.TU.06.846"/>
</dbReference>
<name>A0A803Q074_CANSA</name>
<sequence length="101" mass="11525">MRSILVFLAMQGGDENKKKLQLCTWEKLYWHKSNGGLYFIRSGYWNTIRILGFGQGSSSNGFGHLLWGLACLSSWLSEGGGRVRFPYEAFGMRFDLMGMEM</sequence>
<reference evidence="1" key="2">
    <citation type="submission" date="2021-03" db="UniProtKB">
        <authorList>
            <consortium name="EnsemblPlants"/>
        </authorList>
    </citation>
    <scope>IDENTIFICATION</scope>
</reference>
<dbReference type="Proteomes" id="UP000596661">
    <property type="component" value="Chromosome 6"/>
</dbReference>